<organism evidence="2 3">
    <name type="scientific">Araneus ventricosus</name>
    <name type="common">Orbweaver spider</name>
    <name type="synonym">Epeira ventricosa</name>
    <dbReference type="NCBI Taxonomy" id="182803"/>
    <lineage>
        <taxon>Eukaryota</taxon>
        <taxon>Metazoa</taxon>
        <taxon>Ecdysozoa</taxon>
        <taxon>Arthropoda</taxon>
        <taxon>Chelicerata</taxon>
        <taxon>Arachnida</taxon>
        <taxon>Araneae</taxon>
        <taxon>Araneomorphae</taxon>
        <taxon>Entelegynae</taxon>
        <taxon>Araneoidea</taxon>
        <taxon>Araneidae</taxon>
        <taxon>Araneus</taxon>
    </lineage>
</organism>
<sequence>MTRVEPFIEVAERFASQQETRFSVTNSYYKLVSGFPQACFMPFQKVVKSPPSAGGIEPPSKPYSYREEPPFQSRTSTNFKFLRAIEPAFIELEGKRNNHYTGRGYTRWDRWFMKSLSTSILRDWFPKRFARKCFSGLVAQALSVR</sequence>
<reference evidence="2 3" key="1">
    <citation type="journal article" date="2019" name="Sci. Rep.">
        <title>Orb-weaving spider Araneus ventricosus genome elucidates the spidroin gene catalogue.</title>
        <authorList>
            <person name="Kono N."/>
            <person name="Nakamura H."/>
            <person name="Ohtoshi R."/>
            <person name="Moran D.A.P."/>
            <person name="Shinohara A."/>
            <person name="Yoshida Y."/>
            <person name="Fujiwara M."/>
            <person name="Mori M."/>
            <person name="Tomita M."/>
            <person name="Arakawa K."/>
        </authorList>
    </citation>
    <scope>NUCLEOTIDE SEQUENCE [LARGE SCALE GENOMIC DNA]</scope>
</reference>
<proteinExistence type="predicted"/>
<comment type="caution">
    <text evidence="2">The sequence shown here is derived from an EMBL/GenBank/DDBJ whole genome shotgun (WGS) entry which is preliminary data.</text>
</comment>
<keyword evidence="3" id="KW-1185">Reference proteome</keyword>
<evidence type="ECO:0000313" key="2">
    <source>
        <dbReference type="EMBL" id="GBN26561.1"/>
    </source>
</evidence>
<evidence type="ECO:0000313" key="3">
    <source>
        <dbReference type="Proteomes" id="UP000499080"/>
    </source>
</evidence>
<accession>A0A4Y2MHD2</accession>
<gene>
    <name evidence="2" type="ORF">AVEN_210126_1</name>
</gene>
<dbReference type="AlphaFoldDB" id="A0A4Y2MHD2"/>
<dbReference type="Proteomes" id="UP000499080">
    <property type="component" value="Unassembled WGS sequence"/>
</dbReference>
<dbReference type="EMBL" id="BGPR01007401">
    <property type="protein sequence ID" value="GBN26561.1"/>
    <property type="molecule type" value="Genomic_DNA"/>
</dbReference>
<protein>
    <submittedName>
        <fullName evidence="2">Uncharacterized protein</fullName>
    </submittedName>
</protein>
<feature type="region of interest" description="Disordered" evidence="1">
    <location>
        <begin position="50"/>
        <end position="72"/>
    </location>
</feature>
<evidence type="ECO:0000256" key="1">
    <source>
        <dbReference type="SAM" id="MobiDB-lite"/>
    </source>
</evidence>
<name>A0A4Y2MHD2_ARAVE</name>